<keyword evidence="4" id="KW-1185">Reference proteome</keyword>
<evidence type="ECO:0000256" key="1">
    <source>
        <dbReference type="SAM" id="MobiDB-lite"/>
    </source>
</evidence>
<name>A0ABR2N692_9ROSI</name>
<comment type="caution">
    <text evidence="3">The sequence shown here is derived from an EMBL/GenBank/DDBJ whole genome shotgun (WGS) entry which is preliminary data.</text>
</comment>
<evidence type="ECO:0000259" key="2">
    <source>
        <dbReference type="Pfam" id="PF00271"/>
    </source>
</evidence>
<sequence>MEILQKFKSDIYYVLIATDVAARGLDIKSIKMGSAGDKDGIAYTLIIQKEARFAGELVQNVSMELMNLAMKDGRFRSKHDARKGGGKKGRGRGGGGRGARGVDYGLLVLVLDIIRNPVTLLLLHQTLKVQ</sequence>
<proteinExistence type="predicted"/>
<evidence type="ECO:0000313" key="3">
    <source>
        <dbReference type="EMBL" id="KAK8971650.1"/>
    </source>
</evidence>
<accession>A0ABR2N692</accession>
<dbReference type="InterPro" id="IPR001650">
    <property type="entry name" value="Helicase_C-like"/>
</dbReference>
<protein>
    <recommendedName>
        <fullName evidence="2">Helicase C-terminal domain-containing protein</fullName>
    </recommendedName>
</protein>
<gene>
    <name evidence="3" type="ORF">V6N11_073280</name>
</gene>
<dbReference type="Pfam" id="PF00271">
    <property type="entry name" value="Helicase_C"/>
    <property type="match status" value="1"/>
</dbReference>
<dbReference type="Proteomes" id="UP001396334">
    <property type="component" value="Unassembled WGS sequence"/>
</dbReference>
<organism evidence="3 4">
    <name type="scientific">Hibiscus sabdariffa</name>
    <name type="common">roselle</name>
    <dbReference type="NCBI Taxonomy" id="183260"/>
    <lineage>
        <taxon>Eukaryota</taxon>
        <taxon>Viridiplantae</taxon>
        <taxon>Streptophyta</taxon>
        <taxon>Embryophyta</taxon>
        <taxon>Tracheophyta</taxon>
        <taxon>Spermatophyta</taxon>
        <taxon>Magnoliopsida</taxon>
        <taxon>eudicotyledons</taxon>
        <taxon>Gunneridae</taxon>
        <taxon>Pentapetalae</taxon>
        <taxon>rosids</taxon>
        <taxon>malvids</taxon>
        <taxon>Malvales</taxon>
        <taxon>Malvaceae</taxon>
        <taxon>Malvoideae</taxon>
        <taxon>Hibiscus</taxon>
    </lineage>
</organism>
<dbReference type="SUPFAM" id="SSF52540">
    <property type="entry name" value="P-loop containing nucleoside triphosphate hydrolases"/>
    <property type="match status" value="1"/>
</dbReference>
<feature type="region of interest" description="Disordered" evidence="1">
    <location>
        <begin position="77"/>
        <end position="97"/>
    </location>
</feature>
<reference evidence="3 4" key="1">
    <citation type="journal article" date="2024" name="G3 (Bethesda)">
        <title>Genome assembly of Hibiscus sabdariffa L. provides insights into metabolisms of medicinal natural products.</title>
        <authorList>
            <person name="Kim T."/>
        </authorList>
    </citation>
    <scope>NUCLEOTIDE SEQUENCE [LARGE SCALE GENOMIC DNA]</scope>
    <source>
        <strain evidence="3">TK-2024</strain>
        <tissue evidence="3">Old leaves</tissue>
    </source>
</reference>
<feature type="domain" description="Helicase C-terminal" evidence="2">
    <location>
        <begin position="2"/>
        <end position="32"/>
    </location>
</feature>
<dbReference type="Gene3D" id="3.40.50.300">
    <property type="entry name" value="P-loop containing nucleotide triphosphate hydrolases"/>
    <property type="match status" value="1"/>
</dbReference>
<evidence type="ECO:0000313" key="4">
    <source>
        <dbReference type="Proteomes" id="UP001396334"/>
    </source>
</evidence>
<dbReference type="EMBL" id="JBBPBN010000243">
    <property type="protein sequence ID" value="KAK8971650.1"/>
    <property type="molecule type" value="Genomic_DNA"/>
</dbReference>
<feature type="compositionally biased region" description="Basic residues" evidence="1">
    <location>
        <begin position="77"/>
        <end position="91"/>
    </location>
</feature>
<dbReference type="InterPro" id="IPR027417">
    <property type="entry name" value="P-loop_NTPase"/>
</dbReference>